<dbReference type="SUPFAM" id="SSF103481">
    <property type="entry name" value="Multidrug resistance efflux transporter EmrE"/>
    <property type="match status" value="2"/>
</dbReference>
<feature type="domain" description="EamA" evidence="8">
    <location>
        <begin position="144"/>
        <end position="277"/>
    </location>
</feature>
<keyword evidence="3 7" id="KW-0812">Transmembrane</keyword>
<sequence length="317" mass="33736">MSYRTFWPIALLLVTAVWGWSFVAKHETLAIMAPSTLNAWMFTLAALALLPFSIRSFRHLKPRDWANAVFAGIVLFAAFSLQTSGTALTTPSNAGFITGLCTVFTPLFVYLMGRGRPSPKQAAGTVIAVFGLGLLSLDGFALHYGDLLILGCAACFALHIVIVSTFTTPAISMASTSIQLGLVGSLSLIWSLAGNQFSFPSALPTTVTILSLALFATALAYAIQNRAQAVLAPEKVALILICEPVFSGVFGYLLAGDRLPPERLVGAALILLGIAVTELRIARTEESANRPAERCADGLRSEASGTHNPARRTSEFT</sequence>
<accession>W0MXT2</accession>
<evidence type="ECO:0000256" key="5">
    <source>
        <dbReference type="ARBA" id="ARBA00023136"/>
    </source>
</evidence>
<comment type="subcellular location">
    <subcellularLocation>
        <location evidence="1">Cell membrane</location>
        <topology evidence="1">Multi-pass membrane protein</topology>
    </subcellularLocation>
</comment>
<evidence type="ECO:0000256" key="3">
    <source>
        <dbReference type="ARBA" id="ARBA00022692"/>
    </source>
</evidence>
<feature type="transmembrane region" description="Helical" evidence="7">
    <location>
        <begin position="147"/>
        <end position="166"/>
    </location>
</feature>
<evidence type="ECO:0000256" key="1">
    <source>
        <dbReference type="ARBA" id="ARBA00004651"/>
    </source>
</evidence>
<dbReference type="Pfam" id="PF00892">
    <property type="entry name" value="EamA"/>
    <property type="match status" value="2"/>
</dbReference>
<evidence type="ECO:0000256" key="2">
    <source>
        <dbReference type="ARBA" id="ARBA00022475"/>
    </source>
</evidence>
<feature type="transmembrane region" description="Helical" evidence="7">
    <location>
        <begin position="203"/>
        <end position="224"/>
    </location>
</feature>
<dbReference type="PANTHER" id="PTHR42920">
    <property type="entry name" value="OS03G0707200 PROTEIN-RELATED"/>
    <property type="match status" value="1"/>
</dbReference>
<feature type="transmembrane region" description="Helical" evidence="7">
    <location>
        <begin position="261"/>
        <end position="281"/>
    </location>
</feature>
<dbReference type="InterPro" id="IPR000620">
    <property type="entry name" value="EamA_dom"/>
</dbReference>
<evidence type="ECO:0000313" key="10">
    <source>
        <dbReference type="Proteomes" id="UP000019089"/>
    </source>
</evidence>
<feature type="transmembrane region" description="Helical" evidence="7">
    <location>
        <begin position="178"/>
        <end position="197"/>
    </location>
</feature>
<keyword evidence="4 7" id="KW-1133">Transmembrane helix</keyword>
<dbReference type="GO" id="GO:0005886">
    <property type="term" value="C:plasma membrane"/>
    <property type="evidence" value="ECO:0007669"/>
    <property type="project" value="UniProtKB-SubCell"/>
</dbReference>
<evidence type="ECO:0000256" key="6">
    <source>
        <dbReference type="SAM" id="MobiDB-lite"/>
    </source>
</evidence>
<evidence type="ECO:0000256" key="4">
    <source>
        <dbReference type="ARBA" id="ARBA00022989"/>
    </source>
</evidence>
<protein>
    <submittedName>
        <fullName evidence="9">Permease</fullName>
    </submittedName>
</protein>
<dbReference type="eggNOG" id="COG0697">
    <property type="taxonomic scope" value="Bacteria"/>
</dbReference>
<gene>
    <name evidence="9" type="ORF">N018_24645</name>
</gene>
<feature type="transmembrane region" description="Helical" evidence="7">
    <location>
        <begin position="94"/>
        <end position="111"/>
    </location>
</feature>
<dbReference type="EMBL" id="CP007014">
    <property type="protein sequence ID" value="AHG43247.1"/>
    <property type="molecule type" value="Genomic_DNA"/>
</dbReference>
<feature type="transmembrane region" description="Helical" evidence="7">
    <location>
        <begin position="29"/>
        <end position="52"/>
    </location>
</feature>
<dbReference type="RefSeq" id="WP_025390938.1">
    <property type="nucleotide sequence ID" value="NZ_CP007014.1"/>
</dbReference>
<evidence type="ECO:0000256" key="7">
    <source>
        <dbReference type="SAM" id="Phobius"/>
    </source>
</evidence>
<organism evidence="9 10">
    <name type="scientific">Pseudomonas syringae CC1557</name>
    <dbReference type="NCBI Taxonomy" id="1357279"/>
    <lineage>
        <taxon>Bacteria</taxon>
        <taxon>Pseudomonadati</taxon>
        <taxon>Pseudomonadota</taxon>
        <taxon>Gammaproteobacteria</taxon>
        <taxon>Pseudomonadales</taxon>
        <taxon>Pseudomonadaceae</taxon>
        <taxon>Pseudomonas</taxon>
        <taxon>Pseudomonas syringae</taxon>
    </lineage>
</organism>
<feature type="domain" description="EamA" evidence="8">
    <location>
        <begin position="6"/>
        <end position="136"/>
    </location>
</feature>
<name>W0MXT2_PSESX</name>
<keyword evidence="2" id="KW-1003">Cell membrane</keyword>
<feature type="transmembrane region" description="Helical" evidence="7">
    <location>
        <begin position="64"/>
        <end position="82"/>
    </location>
</feature>
<feature type="transmembrane region" description="Helical" evidence="7">
    <location>
        <begin position="123"/>
        <end position="141"/>
    </location>
</feature>
<dbReference type="PANTHER" id="PTHR42920:SF5">
    <property type="entry name" value="EAMA DOMAIN-CONTAINING PROTEIN"/>
    <property type="match status" value="1"/>
</dbReference>
<dbReference type="AlphaFoldDB" id="W0MXT2"/>
<dbReference type="KEGG" id="psyr:N018_24645"/>
<proteinExistence type="predicted"/>
<dbReference type="Proteomes" id="UP000019089">
    <property type="component" value="Chromosome"/>
</dbReference>
<feature type="region of interest" description="Disordered" evidence="6">
    <location>
        <begin position="292"/>
        <end position="317"/>
    </location>
</feature>
<evidence type="ECO:0000259" key="8">
    <source>
        <dbReference type="Pfam" id="PF00892"/>
    </source>
</evidence>
<reference evidence="9 10" key="1">
    <citation type="submission" date="2013-12" db="EMBL/GenBank/DDBJ databases">
        <title>Interactions Between Genome Architecture and Virulence Genes in Pseudomonas syringae, strain CC1557 as a model.</title>
        <authorList>
            <person name="Baltrus D."/>
            <person name="Hockett K."/>
            <person name="Karlsrud E."/>
            <person name="Dougherty K."/>
            <person name="Nishimura M."/>
        </authorList>
    </citation>
    <scope>NUCLEOTIDE SEQUENCE [LARGE SCALE GENOMIC DNA]</scope>
    <source>
        <strain evidence="9 10">CC1557</strain>
    </source>
</reference>
<dbReference type="InterPro" id="IPR051258">
    <property type="entry name" value="Diverse_Substrate_Transporter"/>
</dbReference>
<dbReference type="InterPro" id="IPR037185">
    <property type="entry name" value="EmrE-like"/>
</dbReference>
<keyword evidence="5 7" id="KW-0472">Membrane</keyword>
<feature type="transmembrane region" description="Helical" evidence="7">
    <location>
        <begin position="236"/>
        <end position="255"/>
    </location>
</feature>
<evidence type="ECO:0000313" key="9">
    <source>
        <dbReference type="EMBL" id="AHG43247.1"/>
    </source>
</evidence>
<dbReference type="HOGENOM" id="CLU_033863_21_3_6"/>
<dbReference type="STRING" id="1357279.N018_24645"/>